<dbReference type="SUPFAM" id="SSF53098">
    <property type="entry name" value="Ribonuclease H-like"/>
    <property type="match status" value="1"/>
</dbReference>
<evidence type="ECO:0000313" key="9">
    <source>
        <dbReference type="Proteomes" id="UP000789759"/>
    </source>
</evidence>
<keyword evidence="9" id="KW-1185">Reference proteome</keyword>
<keyword evidence="2" id="KW-0479">Metal-binding</keyword>
<protein>
    <submittedName>
        <fullName evidence="8">2173_t:CDS:1</fullName>
    </submittedName>
</protein>
<dbReference type="InterPro" id="IPR008906">
    <property type="entry name" value="HATC_C_dom"/>
</dbReference>
<dbReference type="InterPro" id="IPR052035">
    <property type="entry name" value="ZnF_BED_domain_contain"/>
</dbReference>
<dbReference type="EMBL" id="CAJVQA010038460">
    <property type="protein sequence ID" value="CAG8810961.1"/>
    <property type="molecule type" value="Genomic_DNA"/>
</dbReference>
<sequence>MDDNYDQEYSTYSTSSSTPNTLDQDDDVSPGIKPEDKPITKAKCKHGSTTNMVNHLRNIHYITKTLLEHSSVEELKKSSQQTIEITLLKPYSASRQQKLTWDIIIFFISCTLLLSLIENKNFRIILNSFDPRYKLPCVNTIKNEIVNGTNYTAQSIKSMLIQTNTVSLTFDIWTSRAYDSYLGVTCHWISDEFRIYDLTLGVIEMGAYKTADDIINTIEPMLEEFSLNGSKILSITTDNGSNVKLAVTRLSARLSVSDPIVNIFCTAHTLQLSVEADLEVAHNLLIKCKALISLLSREKKRKQLKEAQIRVGILKANVVNVITDVATQWNSTYMALERLAKLERPIKWLANNLENSTNNNYHHNDANIRDKLLSNEEFKVVKTLVKLLCPFDKATEILSGSNYATLSIMVSTIEELVHRLNNTDSDFDIINKVKEEILSNLSSRWSLPHDYGMYASLLDSRFKNLSFCSNTLKQRTIEGLRNQFNELKSISQAETNTSLPREEAVKKKNSAMKSFFSSVWQQHDEFVEQTEIDKYLALPEIETTEENDPVVWWKQRRLEFPILCTLAKKYLAIPTSSVLSERLFLDAGNHVTPKRNRLDPYLLHQ</sequence>
<comment type="caution">
    <text evidence="8">The sequence shown here is derived from an EMBL/GenBank/DDBJ whole genome shotgun (WGS) entry which is preliminary data.</text>
</comment>
<evidence type="ECO:0000256" key="2">
    <source>
        <dbReference type="ARBA" id="ARBA00022723"/>
    </source>
</evidence>
<dbReference type="Pfam" id="PF05699">
    <property type="entry name" value="Dimer_Tnp_hAT"/>
    <property type="match status" value="1"/>
</dbReference>
<comment type="subcellular location">
    <subcellularLocation>
        <location evidence="1">Nucleus</location>
    </subcellularLocation>
</comment>
<dbReference type="OrthoDB" id="2449751at2759"/>
<dbReference type="PANTHER" id="PTHR46481:SF10">
    <property type="entry name" value="ZINC FINGER BED DOMAIN-CONTAINING PROTEIN 39"/>
    <property type="match status" value="1"/>
</dbReference>
<feature type="non-terminal residue" evidence="8">
    <location>
        <position position="1"/>
    </location>
</feature>
<dbReference type="AlphaFoldDB" id="A0A9N9K7E8"/>
<evidence type="ECO:0000313" key="8">
    <source>
        <dbReference type="EMBL" id="CAG8810961.1"/>
    </source>
</evidence>
<evidence type="ECO:0000259" key="7">
    <source>
        <dbReference type="Pfam" id="PF05699"/>
    </source>
</evidence>
<dbReference type="GO" id="GO:0008270">
    <property type="term" value="F:zinc ion binding"/>
    <property type="evidence" value="ECO:0007669"/>
    <property type="project" value="UniProtKB-KW"/>
</dbReference>
<feature type="domain" description="HAT C-terminal dimerisation" evidence="7">
    <location>
        <begin position="531"/>
        <end position="602"/>
    </location>
</feature>
<evidence type="ECO:0000256" key="4">
    <source>
        <dbReference type="ARBA" id="ARBA00022833"/>
    </source>
</evidence>
<dbReference type="InterPro" id="IPR012337">
    <property type="entry name" value="RNaseH-like_sf"/>
</dbReference>
<dbReference type="Proteomes" id="UP000789759">
    <property type="component" value="Unassembled WGS sequence"/>
</dbReference>
<dbReference type="GO" id="GO:0005634">
    <property type="term" value="C:nucleus"/>
    <property type="evidence" value="ECO:0007669"/>
    <property type="project" value="UniProtKB-SubCell"/>
</dbReference>
<evidence type="ECO:0000256" key="5">
    <source>
        <dbReference type="ARBA" id="ARBA00023242"/>
    </source>
</evidence>
<reference evidence="8" key="1">
    <citation type="submission" date="2021-06" db="EMBL/GenBank/DDBJ databases">
        <authorList>
            <person name="Kallberg Y."/>
            <person name="Tangrot J."/>
            <person name="Rosling A."/>
        </authorList>
    </citation>
    <scope>NUCLEOTIDE SEQUENCE</scope>
    <source>
        <strain evidence="8">FL966</strain>
    </source>
</reference>
<evidence type="ECO:0000256" key="6">
    <source>
        <dbReference type="SAM" id="MobiDB-lite"/>
    </source>
</evidence>
<accession>A0A9N9K7E8</accession>
<feature type="compositionally biased region" description="Low complexity" evidence="6">
    <location>
        <begin position="9"/>
        <end position="18"/>
    </location>
</feature>
<name>A0A9N9K7E8_9GLOM</name>
<keyword evidence="3" id="KW-0863">Zinc-finger</keyword>
<dbReference type="PANTHER" id="PTHR46481">
    <property type="entry name" value="ZINC FINGER BED DOMAIN-CONTAINING PROTEIN 4"/>
    <property type="match status" value="1"/>
</dbReference>
<feature type="region of interest" description="Disordered" evidence="6">
    <location>
        <begin position="1"/>
        <end position="43"/>
    </location>
</feature>
<proteinExistence type="predicted"/>
<evidence type="ECO:0000256" key="1">
    <source>
        <dbReference type="ARBA" id="ARBA00004123"/>
    </source>
</evidence>
<evidence type="ECO:0000256" key="3">
    <source>
        <dbReference type="ARBA" id="ARBA00022771"/>
    </source>
</evidence>
<gene>
    <name evidence="8" type="ORF">CPELLU_LOCUS18645</name>
</gene>
<organism evidence="8 9">
    <name type="scientific">Cetraspora pellucida</name>
    <dbReference type="NCBI Taxonomy" id="1433469"/>
    <lineage>
        <taxon>Eukaryota</taxon>
        <taxon>Fungi</taxon>
        <taxon>Fungi incertae sedis</taxon>
        <taxon>Mucoromycota</taxon>
        <taxon>Glomeromycotina</taxon>
        <taxon>Glomeromycetes</taxon>
        <taxon>Diversisporales</taxon>
        <taxon>Gigasporaceae</taxon>
        <taxon>Cetraspora</taxon>
    </lineage>
</organism>
<keyword evidence="5" id="KW-0539">Nucleus</keyword>
<keyword evidence="4" id="KW-0862">Zinc</keyword>
<dbReference type="GO" id="GO:0046983">
    <property type="term" value="F:protein dimerization activity"/>
    <property type="evidence" value="ECO:0007669"/>
    <property type="project" value="InterPro"/>
</dbReference>